<evidence type="ECO:0000313" key="2">
    <source>
        <dbReference type="Proteomes" id="UP001165962"/>
    </source>
</evidence>
<dbReference type="RefSeq" id="WP_166153564.1">
    <property type="nucleotide sequence ID" value="NZ_JAAOIW010000011.1"/>
</dbReference>
<organism evidence="1 2">
    <name type="scientific">Paenibacillus agricola</name>
    <dbReference type="NCBI Taxonomy" id="2716264"/>
    <lineage>
        <taxon>Bacteria</taxon>
        <taxon>Bacillati</taxon>
        <taxon>Bacillota</taxon>
        <taxon>Bacilli</taxon>
        <taxon>Bacillales</taxon>
        <taxon>Paenibacillaceae</taxon>
        <taxon>Paenibacillus</taxon>
    </lineage>
</organism>
<dbReference type="InterPro" id="IPR032787">
    <property type="entry name" value="Prok-E2_D"/>
</dbReference>
<sequence length="382" mass="42780">MKEVPSIAEWRIILPKQYTKLASVHDCLNGIVVDSKKVLIGDLILSLLDQLDDHLLMDYLLRQGELKDLFESLLNDAKLNDSKHLAGLFKLVLDCAEDEPSIAIITSIFQAIGSSYNLAALDEKHLLNVFQEILKSSKGIEDKSILQQMYLELLGRIQLFDTPDAPLLSKVISGLLEHALVVEHTDQINEMYKALAKKTSPGVLVEAAIPHMSNYKLSTPILPKNCVFYQERGDGSIVAGIEVEKGMHDIVFGDMSQVVYNQVGYPKLLFWFSLNKGKVYAYVAAVKDTIIKNDTQLFLFPYSNVYASGQICWGSLNELTIKEVRQLESLPSLFLGATKNNDLYRNSSAINLRDLLITMQHQSFDDKTLDPMNKTVGSILNN</sequence>
<dbReference type="Proteomes" id="UP001165962">
    <property type="component" value="Unassembled WGS sequence"/>
</dbReference>
<proteinExistence type="predicted"/>
<dbReference type="EMBL" id="JAAOIW010000011">
    <property type="protein sequence ID" value="NHN33259.1"/>
    <property type="molecule type" value="Genomic_DNA"/>
</dbReference>
<evidence type="ECO:0000313" key="1">
    <source>
        <dbReference type="EMBL" id="NHN33259.1"/>
    </source>
</evidence>
<dbReference type="Pfam" id="PF14460">
    <property type="entry name" value="Prok-E2_D"/>
    <property type="match status" value="1"/>
</dbReference>
<keyword evidence="2" id="KW-1185">Reference proteome</keyword>
<name>A0ABX0JDD1_9BACL</name>
<reference evidence="1" key="1">
    <citation type="submission" date="2020-03" db="EMBL/GenBank/DDBJ databases">
        <title>Draft sequencing of Paenibacilllus sp. S3N08.</title>
        <authorList>
            <person name="Kim D.-U."/>
        </authorList>
    </citation>
    <scope>NUCLEOTIDE SEQUENCE</scope>
    <source>
        <strain evidence="1">S3N08</strain>
    </source>
</reference>
<gene>
    <name evidence="1" type="ORF">G9U52_25935</name>
</gene>
<accession>A0ABX0JDD1</accession>
<protein>
    <submittedName>
        <fullName evidence="1">Uncharacterized protein</fullName>
    </submittedName>
</protein>
<comment type="caution">
    <text evidence="1">The sequence shown here is derived from an EMBL/GenBank/DDBJ whole genome shotgun (WGS) entry which is preliminary data.</text>
</comment>